<proteinExistence type="predicted"/>
<dbReference type="EMBL" id="JAPNKA010000001">
    <property type="protein sequence ID" value="MCY1081789.1"/>
    <property type="molecule type" value="Genomic_DNA"/>
</dbReference>
<reference evidence="1 2" key="1">
    <citation type="submission" date="2022-11" db="EMBL/GenBank/DDBJ databases">
        <title>Minimal conservation of predation-associated metabolite biosynthetic gene clusters underscores biosynthetic potential of Myxococcota including descriptions for ten novel species: Archangium lansinium sp. nov., Myxococcus landrumus sp. nov., Nannocystis bai.</title>
        <authorList>
            <person name="Ahearne A."/>
            <person name="Stevens C."/>
            <person name="Phillips K."/>
        </authorList>
    </citation>
    <scope>NUCLEOTIDE SEQUENCE [LARGE SCALE GENOMIC DNA]</scope>
    <source>
        <strain evidence="1 2">MIWBW</strain>
    </source>
</reference>
<organism evidence="1 2">
    <name type="scientific">Archangium lansingense</name>
    <dbReference type="NCBI Taxonomy" id="2995310"/>
    <lineage>
        <taxon>Bacteria</taxon>
        <taxon>Pseudomonadati</taxon>
        <taxon>Myxococcota</taxon>
        <taxon>Myxococcia</taxon>
        <taxon>Myxococcales</taxon>
        <taxon>Cystobacterineae</taxon>
        <taxon>Archangiaceae</taxon>
        <taxon>Archangium</taxon>
    </lineage>
</organism>
<evidence type="ECO:0000313" key="2">
    <source>
        <dbReference type="Proteomes" id="UP001207654"/>
    </source>
</evidence>
<protein>
    <submittedName>
        <fullName evidence="1">Uncharacterized protein</fullName>
    </submittedName>
</protein>
<gene>
    <name evidence="1" type="ORF">OV287_45795</name>
</gene>
<keyword evidence="2" id="KW-1185">Reference proteome</keyword>
<dbReference type="RefSeq" id="WP_267540376.1">
    <property type="nucleotide sequence ID" value="NZ_JAPNKA010000001.1"/>
</dbReference>
<accession>A0ABT4ALR9</accession>
<evidence type="ECO:0000313" key="1">
    <source>
        <dbReference type="EMBL" id="MCY1081789.1"/>
    </source>
</evidence>
<name>A0ABT4ALR9_9BACT</name>
<dbReference type="Proteomes" id="UP001207654">
    <property type="component" value="Unassembled WGS sequence"/>
</dbReference>
<comment type="caution">
    <text evidence="1">The sequence shown here is derived from an EMBL/GenBank/DDBJ whole genome shotgun (WGS) entry which is preliminary data.</text>
</comment>
<sequence length="398" mass="44534">MTGPERAAQEDARLAEAEAALELVWDLAKGRREVGSRLVFTFWAHDGALTLLRYEEQSGRRAGLPANAEPLTRQLRPVFVDYLRGHIGEVVLTLTRAESNWTVDYDANSASTRPPEAKTLPVSRRGTPAQSLVKALEVATRVVRLMPVPPDGISSLRAEIMLVDDRIIHWEHRGFQVLEGEGSPRFLSQEAVERLARVLLPFTHGVGQRTVSLDLEGTQRKGEPIPRVQITEARILTPTPPYNEDPEFAVEYRALHEEILCRWREGVRDGAELLARYSVEELALWYVGGMLTRGAGLLFEAASPTVTRVLTRGGTEAAGWLRTALFRIPKAERAVFNNLWLKVQMEGAEALSRAEKNKLLLLMNRVEWLVRSPPEQGREGNTARCCPSLLQEVSGWAR</sequence>